<dbReference type="RefSeq" id="WP_160197217.1">
    <property type="nucleotide sequence ID" value="NZ_QXXA01000007.1"/>
</dbReference>
<dbReference type="InterPro" id="IPR001867">
    <property type="entry name" value="OmpR/PhoB-type_DNA-bd"/>
</dbReference>
<dbReference type="AlphaFoldDB" id="A0A845QZW4"/>
<evidence type="ECO:0000256" key="1">
    <source>
        <dbReference type="ARBA" id="ARBA00018672"/>
    </source>
</evidence>
<evidence type="ECO:0000256" key="7">
    <source>
        <dbReference type="ARBA" id="ARBA00024867"/>
    </source>
</evidence>
<keyword evidence="3" id="KW-0902">Two-component regulatory system</keyword>
<name>A0A845QZW4_9CLOT</name>
<reference evidence="12 13" key="1">
    <citation type="submission" date="2018-08" db="EMBL/GenBank/DDBJ databases">
        <title>Murine metabolic-syndrome-specific gut microbial biobank.</title>
        <authorList>
            <person name="Liu C."/>
        </authorList>
    </citation>
    <scope>NUCLEOTIDE SEQUENCE [LARGE SCALE GENOMIC DNA]</scope>
    <source>
        <strain evidence="12 13">583</strain>
    </source>
</reference>
<dbReference type="Gene3D" id="6.10.250.690">
    <property type="match status" value="1"/>
</dbReference>
<evidence type="ECO:0000313" key="12">
    <source>
        <dbReference type="EMBL" id="NBI06738.1"/>
    </source>
</evidence>
<comment type="function">
    <text evidence="7">May play the central regulatory role in sporulation. It may be an element of the effector pathway responsible for the activation of sporulation genes in response to nutritional stress. Spo0A may act in concert with spo0H (a sigma factor) to control the expression of some genes that are critical to the sporulation process.</text>
</comment>
<feature type="domain" description="Response regulatory" evidence="10">
    <location>
        <begin position="5"/>
        <end position="121"/>
    </location>
</feature>
<dbReference type="GO" id="GO:0006355">
    <property type="term" value="P:regulation of DNA-templated transcription"/>
    <property type="evidence" value="ECO:0007669"/>
    <property type="project" value="InterPro"/>
</dbReference>
<keyword evidence="13" id="KW-1185">Reference proteome</keyword>
<sequence>MSYKKILVVDDEEHIVELLKYNLENNSYNVITAFDGEEAYNKAIEESPDLILLDIMLPLLDGVEVCKKLKKNKTSENIPIIMLTAKSEETDKVLGLEIGADDYMTKPFNIRELIARIKAVLRRTNNSTESSKDILKVDNIIIDIESYEVKVDNEIIDLTFKEFELLKLLSENRGKVLSRNFLLDKIWGYDFYGETRTVDVHIRHLRKKLNLKEDVIETIRGVGYKIK</sequence>
<dbReference type="GO" id="GO:0000976">
    <property type="term" value="F:transcription cis-regulatory region binding"/>
    <property type="evidence" value="ECO:0007669"/>
    <property type="project" value="TreeGrafter"/>
</dbReference>
<dbReference type="GO" id="GO:0005829">
    <property type="term" value="C:cytosol"/>
    <property type="evidence" value="ECO:0007669"/>
    <property type="project" value="TreeGrafter"/>
</dbReference>
<dbReference type="SUPFAM" id="SSF46894">
    <property type="entry name" value="C-terminal effector domain of the bipartite response regulators"/>
    <property type="match status" value="1"/>
</dbReference>
<proteinExistence type="predicted"/>
<dbReference type="PANTHER" id="PTHR48111">
    <property type="entry name" value="REGULATOR OF RPOS"/>
    <property type="match status" value="1"/>
</dbReference>
<dbReference type="SMART" id="SM00448">
    <property type="entry name" value="REC"/>
    <property type="match status" value="1"/>
</dbReference>
<dbReference type="CDD" id="cd00383">
    <property type="entry name" value="trans_reg_C"/>
    <property type="match status" value="1"/>
</dbReference>
<dbReference type="InterPro" id="IPR016032">
    <property type="entry name" value="Sig_transdc_resp-reg_C-effctor"/>
</dbReference>
<dbReference type="SMART" id="SM00862">
    <property type="entry name" value="Trans_reg_C"/>
    <property type="match status" value="1"/>
</dbReference>
<dbReference type="EMBL" id="QXXA01000007">
    <property type="protein sequence ID" value="NBI06738.1"/>
    <property type="molecule type" value="Genomic_DNA"/>
</dbReference>
<protein>
    <recommendedName>
        <fullName evidence="1">Stage 0 sporulation protein A homolog</fullName>
    </recommendedName>
</protein>
<comment type="caution">
    <text evidence="12">The sequence shown here is derived from an EMBL/GenBank/DDBJ whole genome shotgun (WGS) entry which is preliminary data.</text>
</comment>
<evidence type="ECO:0000256" key="6">
    <source>
        <dbReference type="ARBA" id="ARBA00023163"/>
    </source>
</evidence>
<feature type="modified residue" description="4-aspartylphosphate" evidence="8">
    <location>
        <position position="54"/>
    </location>
</feature>
<feature type="DNA-binding region" description="OmpR/PhoB-type" evidence="9">
    <location>
        <begin position="132"/>
        <end position="227"/>
    </location>
</feature>
<keyword evidence="4" id="KW-0805">Transcription regulation</keyword>
<evidence type="ECO:0000259" key="11">
    <source>
        <dbReference type="PROSITE" id="PS51755"/>
    </source>
</evidence>
<evidence type="ECO:0000256" key="2">
    <source>
        <dbReference type="ARBA" id="ARBA00022553"/>
    </source>
</evidence>
<dbReference type="PANTHER" id="PTHR48111:SF73">
    <property type="entry name" value="ALKALINE PHOSPHATASE SYNTHESIS TRANSCRIPTIONAL REGULATORY PROTEIN PHOP"/>
    <property type="match status" value="1"/>
</dbReference>
<dbReference type="InterPro" id="IPR011006">
    <property type="entry name" value="CheY-like_superfamily"/>
</dbReference>
<keyword evidence="5 9" id="KW-0238">DNA-binding</keyword>
<organism evidence="12 13">
    <name type="scientific">Senegalia massiliensis</name>
    <dbReference type="NCBI Taxonomy" id="1720316"/>
    <lineage>
        <taxon>Bacteria</taxon>
        <taxon>Bacillati</taxon>
        <taxon>Bacillota</taxon>
        <taxon>Clostridia</taxon>
        <taxon>Eubacteriales</taxon>
        <taxon>Clostridiaceae</taxon>
        <taxon>Senegalia</taxon>
    </lineage>
</organism>
<gene>
    <name evidence="12" type="ORF">D3Z33_07675</name>
</gene>
<keyword evidence="2 8" id="KW-0597">Phosphoprotein</keyword>
<evidence type="ECO:0000256" key="3">
    <source>
        <dbReference type="ARBA" id="ARBA00023012"/>
    </source>
</evidence>
<dbReference type="InterPro" id="IPR039420">
    <property type="entry name" value="WalR-like"/>
</dbReference>
<dbReference type="InterPro" id="IPR036388">
    <property type="entry name" value="WH-like_DNA-bd_sf"/>
</dbReference>
<keyword evidence="6" id="KW-0804">Transcription</keyword>
<dbReference type="Pfam" id="PF00072">
    <property type="entry name" value="Response_reg"/>
    <property type="match status" value="1"/>
</dbReference>
<evidence type="ECO:0000259" key="10">
    <source>
        <dbReference type="PROSITE" id="PS50110"/>
    </source>
</evidence>
<evidence type="ECO:0000256" key="9">
    <source>
        <dbReference type="PROSITE-ProRule" id="PRU01091"/>
    </source>
</evidence>
<dbReference type="Gene3D" id="3.40.50.2300">
    <property type="match status" value="1"/>
</dbReference>
<dbReference type="Pfam" id="PF00486">
    <property type="entry name" value="Trans_reg_C"/>
    <property type="match status" value="1"/>
</dbReference>
<dbReference type="FunFam" id="3.40.50.2300:FF:000001">
    <property type="entry name" value="DNA-binding response regulator PhoB"/>
    <property type="match status" value="1"/>
</dbReference>
<evidence type="ECO:0000256" key="4">
    <source>
        <dbReference type="ARBA" id="ARBA00023015"/>
    </source>
</evidence>
<evidence type="ECO:0000313" key="13">
    <source>
        <dbReference type="Proteomes" id="UP000467132"/>
    </source>
</evidence>
<feature type="domain" description="OmpR/PhoB-type" evidence="11">
    <location>
        <begin position="132"/>
        <end position="227"/>
    </location>
</feature>
<dbReference type="Proteomes" id="UP000467132">
    <property type="component" value="Unassembled WGS sequence"/>
</dbReference>
<evidence type="ECO:0000256" key="8">
    <source>
        <dbReference type="PROSITE-ProRule" id="PRU00169"/>
    </source>
</evidence>
<dbReference type="Gene3D" id="1.10.10.10">
    <property type="entry name" value="Winged helix-like DNA-binding domain superfamily/Winged helix DNA-binding domain"/>
    <property type="match status" value="1"/>
</dbReference>
<dbReference type="GO" id="GO:0000156">
    <property type="term" value="F:phosphorelay response regulator activity"/>
    <property type="evidence" value="ECO:0007669"/>
    <property type="project" value="TreeGrafter"/>
</dbReference>
<dbReference type="PROSITE" id="PS50110">
    <property type="entry name" value="RESPONSE_REGULATORY"/>
    <property type="match status" value="1"/>
</dbReference>
<evidence type="ECO:0000256" key="5">
    <source>
        <dbReference type="ARBA" id="ARBA00023125"/>
    </source>
</evidence>
<dbReference type="GO" id="GO:0032993">
    <property type="term" value="C:protein-DNA complex"/>
    <property type="evidence" value="ECO:0007669"/>
    <property type="project" value="TreeGrafter"/>
</dbReference>
<dbReference type="OrthoDB" id="9802426at2"/>
<accession>A0A845QZW4</accession>
<dbReference type="SUPFAM" id="SSF52172">
    <property type="entry name" value="CheY-like"/>
    <property type="match status" value="1"/>
</dbReference>
<dbReference type="PROSITE" id="PS51755">
    <property type="entry name" value="OMPR_PHOB"/>
    <property type="match status" value="1"/>
</dbReference>
<dbReference type="FunFam" id="1.10.10.10:FF:000018">
    <property type="entry name" value="DNA-binding response regulator ResD"/>
    <property type="match status" value="1"/>
</dbReference>
<dbReference type="InterPro" id="IPR001789">
    <property type="entry name" value="Sig_transdc_resp-reg_receiver"/>
</dbReference>